<dbReference type="InterPro" id="IPR001810">
    <property type="entry name" value="F-box_dom"/>
</dbReference>
<dbReference type="EMBL" id="JAADJZ010000020">
    <property type="protein sequence ID" value="KAF2868146.1"/>
    <property type="molecule type" value="Genomic_DNA"/>
</dbReference>
<dbReference type="AlphaFoldDB" id="A0A7C8I384"/>
<accession>A0A7C8I384</accession>
<keyword evidence="4" id="KW-1185">Reference proteome</keyword>
<evidence type="ECO:0000259" key="2">
    <source>
        <dbReference type="PROSITE" id="PS50181"/>
    </source>
</evidence>
<dbReference type="PROSITE" id="PS50181">
    <property type="entry name" value="FBOX"/>
    <property type="match status" value="1"/>
</dbReference>
<reference evidence="3 4" key="1">
    <citation type="submission" date="2020-01" db="EMBL/GenBank/DDBJ databases">
        <authorList>
            <consortium name="DOE Joint Genome Institute"/>
            <person name="Haridas S."/>
            <person name="Albert R."/>
            <person name="Binder M."/>
            <person name="Bloem J."/>
            <person name="Labutti K."/>
            <person name="Salamov A."/>
            <person name="Andreopoulos B."/>
            <person name="Baker S.E."/>
            <person name="Barry K."/>
            <person name="Bills G."/>
            <person name="Bluhm B.H."/>
            <person name="Cannon C."/>
            <person name="Castanera R."/>
            <person name="Culley D.E."/>
            <person name="Daum C."/>
            <person name="Ezra D."/>
            <person name="Gonzalez J.B."/>
            <person name="Henrissat B."/>
            <person name="Kuo A."/>
            <person name="Liang C."/>
            <person name="Lipzen A."/>
            <person name="Lutzoni F."/>
            <person name="Magnuson J."/>
            <person name="Mondo S."/>
            <person name="Nolan M."/>
            <person name="Ohm R."/>
            <person name="Pangilinan J."/>
            <person name="Park H.-J.H."/>
            <person name="Ramirez L."/>
            <person name="Alfaro M."/>
            <person name="Sun H."/>
            <person name="Tritt A."/>
            <person name="Yoshinaga Y."/>
            <person name="Zwiers L.-H.L."/>
            <person name="Turgeon B.G."/>
            <person name="Goodwin S.B."/>
            <person name="Spatafora J.W."/>
            <person name="Crous P.W."/>
            <person name="Grigoriev I.V."/>
        </authorList>
    </citation>
    <scope>NUCLEOTIDE SEQUENCE [LARGE SCALE GENOMIC DNA]</scope>
    <source>
        <strain evidence="3 4">CBS 611.86</strain>
    </source>
</reference>
<gene>
    <name evidence="3" type="ORF">BDV95DRAFT_610116</name>
</gene>
<proteinExistence type="predicted"/>
<name>A0A7C8I384_9PLEO</name>
<feature type="region of interest" description="Disordered" evidence="1">
    <location>
        <begin position="495"/>
        <end position="545"/>
    </location>
</feature>
<evidence type="ECO:0000313" key="4">
    <source>
        <dbReference type="Proteomes" id="UP000481861"/>
    </source>
</evidence>
<dbReference type="OrthoDB" id="3768945at2759"/>
<sequence length="545" mass="62685">MGPYRQPPPRLRECDPLWYLDYYELPHYLRAPPGMLGILTLPNEIVTAIATKLTHNRDLYNLALVNRRLRDVAQEAMVKHLVLPENRVRMFVAALWSRPDLAQRIKRVDLGDYGKKMVALEQDKLGGDIAKLFVKLVNQVPLQRYTAPKTRYQIWPQGRMFYFAILVSLCSNLESLCVEFPPMHTSLGSEPQECLSPFHGPGLQLLQDRLQKLTIVEPTSWKGRYMHNLCFKDFGHLRRLSLPLGTMVSMEGHVRDPKDVLPPTLQQLDIRACDRFTFSWFLEFWKGNALTRLTALKRISLHFKTCLRSSLLLIDEGRDRLRLFRDILLDLKLSGLTVDADSRTQEGRYNLMGELDAWSRLSQKDAWLAALNDEQFSVAASRGPESKARKKALKLQPVLDLKNPQDLPILFASPTFKAEAWHNVRFFGGVQEAEFEINEPAPESLTEHRHQRKRMEKEQKPLGQVTSKGLSTIDNLKFDGSYWLGVRFFDTPHLETPAATKESTSRPRIPPDRKIATPRMRHRKATTHNGKAMKQIPWSLPPSET</sequence>
<feature type="region of interest" description="Disordered" evidence="1">
    <location>
        <begin position="442"/>
        <end position="466"/>
    </location>
</feature>
<feature type="domain" description="F-box" evidence="2">
    <location>
        <begin position="35"/>
        <end position="81"/>
    </location>
</feature>
<comment type="caution">
    <text evidence="3">The sequence shown here is derived from an EMBL/GenBank/DDBJ whole genome shotgun (WGS) entry which is preliminary data.</text>
</comment>
<organism evidence="3 4">
    <name type="scientific">Massariosphaeria phaeospora</name>
    <dbReference type="NCBI Taxonomy" id="100035"/>
    <lineage>
        <taxon>Eukaryota</taxon>
        <taxon>Fungi</taxon>
        <taxon>Dikarya</taxon>
        <taxon>Ascomycota</taxon>
        <taxon>Pezizomycotina</taxon>
        <taxon>Dothideomycetes</taxon>
        <taxon>Pleosporomycetidae</taxon>
        <taxon>Pleosporales</taxon>
        <taxon>Pleosporales incertae sedis</taxon>
        <taxon>Massariosphaeria</taxon>
    </lineage>
</organism>
<evidence type="ECO:0000256" key="1">
    <source>
        <dbReference type="SAM" id="MobiDB-lite"/>
    </source>
</evidence>
<feature type="compositionally biased region" description="Basic and acidic residues" evidence="1">
    <location>
        <begin position="503"/>
        <end position="515"/>
    </location>
</feature>
<protein>
    <recommendedName>
        <fullName evidence="2">F-box domain-containing protein</fullName>
    </recommendedName>
</protein>
<evidence type="ECO:0000313" key="3">
    <source>
        <dbReference type="EMBL" id="KAF2868146.1"/>
    </source>
</evidence>
<dbReference type="Pfam" id="PF12937">
    <property type="entry name" value="F-box-like"/>
    <property type="match status" value="1"/>
</dbReference>
<dbReference type="Proteomes" id="UP000481861">
    <property type="component" value="Unassembled WGS sequence"/>
</dbReference>
<dbReference type="InterPro" id="IPR036047">
    <property type="entry name" value="F-box-like_dom_sf"/>
</dbReference>
<dbReference type="SUPFAM" id="SSF81383">
    <property type="entry name" value="F-box domain"/>
    <property type="match status" value="1"/>
</dbReference>